<dbReference type="AlphaFoldDB" id="A0A803K4Y5"/>
<dbReference type="Ensembl" id="ENSXETT00000115596">
    <property type="protein sequence ID" value="ENSXETP00000115402"/>
    <property type="gene ID" value="ENSXETG00000047878"/>
</dbReference>
<accession>A0A803K4Y5</accession>
<dbReference type="GeneTree" id="ENSGT01010000229514"/>
<sequence>VQRVVVNGTFSTWSKVLSGVPQGWVCIGSTFVDLFINDLGQDRISNVLVFADNTKLCSPINSIQDVASLQQDLDKLAIWAAKWQMKFNVGCKNIQATYTLNGTALGNPIIEKDL</sequence>
<evidence type="ECO:0000313" key="1">
    <source>
        <dbReference type="Ensembl" id="ENSXETP00000115402"/>
    </source>
</evidence>
<reference evidence="1" key="1">
    <citation type="journal article" date="2010" name="Science">
        <title>The genome of the Western clawed frog Xenopus tropicalis.</title>
        <authorList>
            <person name="Hellsten U."/>
            <person name="Harland R.M."/>
            <person name="Gilchrist M.J."/>
            <person name="Hendrix D."/>
            <person name="Jurka J."/>
            <person name="Kapitonov V."/>
            <person name="Ovcharenko I."/>
            <person name="Putnam N.H."/>
            <person name="Shu S."/>
            <person name="Taher L."/>
            <person name="Blitz I.L."/>
            <person name="Blumberg B."/>
            <person name="Dichmann D.S."/>
            <person name="Dubchak I."/>
            <person name="Amaya E."/>
            <person name="Detter J.C."/>
            <person name="Fletcher R."/>
            <person name="Gerhard D.S."/>
            <person name="Goodstein D."/>
            <person name="Graves T."/>
            <person name="Grigoriev I.V."/>
            <person name="Grimwood J."/>
            <person name="Kawashima T."/>
            <person name="Lindquist E."/>
            <person name="Lucas S.M."/>
            <person name="Mead P.E."/>
            <person name="Mitros T."/>
            <person name="Ogino H."/>
            <person name="Ohta Y."/>
            <person name="Poliakov A.V."/>
            <person name="Pollet N."/>
            <person name="Robert J."/>
            <person name="Salamov A."/>
            <person name="Sater A.K."/>
            <person name="Schmutz J."/>
            <person name="Terry A."/>
            <person name="Vize P.D."/>
            <person name="Warren W.C."/>
            <person name="Wells D."/>
            <person name="Wills A."/>
            <person name="Wilson R.K."/>
            <person name="Zimmerman L.B."/>
            <person name="Zorn A.M."/>
            <person name="Grainger R."/>
            <person name="Grammer T."/>
            <person name="Khokha M.K."/>
            <person name="Richardson P.M."/>
            <person name="Rokhsar D.S."/>
        </authorList>
    </citation>
    <scope>NUCLEOTIDE SEQUENCE [LARGE SCALE GENOMIC DNA]</scope>
    <source>
        <strain evidence="1">Nigerian</strain>
    </source>
</reference>
<dbReference type="InParanoid" id="A0A803K4Y5"/>
<protein>
    <recommendedName>
        <fullName evidence="2">Reverse transcriptase domain-containing protein</fullName>
    </recommendedName>
</protein>
<organism evidence="1">
    <name type="scientific">Xenopus tropicalis</name>
    <name type="common">Western clawed frog</name>
    <name type="synonym">Silurana tropicalis</name>
    <dbReference type="NCBI Taxonomy" id="8364"/>
    <lineage>
        <taxon>Eukaryota</taxon>
        <taxon>Metazoa</taxon>
        <taxon>Chordata</taxon>
        <taxon>Craniata</taxon>
        <taxon>Vertebrata</taxon>
        <taxon>Euteleostomi</taxon>
        <taxon>Amphibia</taxon>
        <taxon>Batrachia</taxon>
        <taxon>Anura</taxon>
        <taxon>Pipoidea</taxon>
        <taxon>Pipidae</taxon>
        <taxon>Xenopodinae</taxon>
        <taxon>Xenopus</taxon>
        <taxon>Silurana</taxon>
    </lineage>
</organism>
<name>A0A803K4Y5_XENTR</name>
<dbReference type="PANTHER" id="PTHR33332">
    <property type="entry name" value="REVERSE TRANSCRIPTASE DOMAIN-CONTAINING PROTEIN"/>
    <property type="match status" value="1"/>
</dbReference>
<proteinExistence type="predicted"/>
<reference evidence="1" key="2">
    <citation type="submission" date="2021-03" db="UniProtKB">
        <authorList>
            <consortium name="Ensembl"/>
        </authorList>
    </citation>
    <scope>IDENTIFICATION</scope>
</reference>
<evidence type="ECO:0008006" key="2">
    <source>
        <dbReference type="Google" id="ProtNLM"/>
    </source>
</evidence>